<accession>A0ABU1V4E0</accession>
<comment type="caution">
    <text evidence="1">The sequence shown here is derived from an EMBL/GenBank/DDBJ whole genome shotgun (WGS) entry which is preliminary data.</text>
</comment>
<sequence>MGKIFSTNTWRAPLQLIDCWLPSPSIRRTPAANEPIATRVVQRFARAGWLKQHSVTNPPTTLRVVPPGIEDAAPRVRVLRQVEHTPSARHGGVRLVISGRINDVCAELDRLADQERLLSTRAA</sequence>
<dbReference type="RefSeq" id="WP_204731347.1">
    <property type="nucleotide sequence ID" value="NZ_JAVDWE010000001.1"/>
</dbReference>
<evidence type="ECO:0000313" key="2">
    <source>
        <dbReference type="Proteomes" id="UP001265550"/>
    </source>
</evidence>
<name>A0ABU1V4E0_9BURK</name>
<organism evidence="1 2">
    <name type="scientific">Hydrogenophaga laconesensis</name>
    <dbReference type="NCBI Taxonomy" id="1805971"/>
    <lineage>
        <taxon>Bacteria</taxon>
        <taxon>Pseudomonadati</taxon>
        <taxon>Pseudomonadota</taxon>
        <taxon>Betaproteobacteria</taxon>
        <taxon>Burkholderiales</taxon>
        <taxon>Comamonadaceae</taxon>
        <taxon>Hydrogenophaga</taxon>
    </lineage>
</organism>
<proteinExistence type="predicted"/>
<protein>
    <submittedName>
        <fullName evidence="1">Uncharacterized protein</fullName>
    </submittedName>
</protein>
<gene>
    <name evidence="1" type="ORF">J2X09_000047</name>
</gene>
<dbReference type="Proteomes" id="UP001265550">
    <property type="component" value="Unassembled WGS sequence"/>
</dbReference>
<keyword evidence="2" id="KW-1185">Reference proteome</keyword>
<reference evidence="1 2" key="1">
    <citation type="submission" date="2023-07" db="EMBL/GenBank/DDBJ databases">
        <title>Sorghum-associated microbial communities from plants grown in Nebraska, USA.</title>
        <authorList>
            <person name="Schachtman D."/>
        </authorList>
    </citation>
    <scope>NUCLEOTIDE SEQUENCE [LARGE SCALE GENOMIC DNA]</scope>
    <source>
        <strain evidence="1 2">BE240</strain>
    </source>
</reference>
<evidence type="ECO:0000313" key="1">
    <source>
        <dbReference type="EMBL" id="MDR7092324.1"/>
    </source>
</evidence>
<dbReference type="EMBL" id="JAVDWE010000001">
    <property type="protein sequence ID" value="MDR7092324.1"/>
    <property type="molecule type" value="Genomic_DNA"/>
</dbReference>